<dbReference type="GO" id="GO:0070180">
    <property type="term" value="F:large ribosomal subunit rRNA binding"/>
    <property type="evidence" value="ECO:0007669"/>
    <property type="project" value="UniProtKB-UniRule"/>
</dbReference>
<evidence type="ECO:0000256" key="4">
    <source>
        <dbReference type="ARBA" id="ARBA00023274"/>
    </source>
</evidence>
<dbReference type="InterPro" id="IPR011332">
    <property type="entry name" value="Ribosomal_zn-bd"/>
</dbReference>
<dbReference type="InterPro" id="IPR002674">
    <property type="entry name" value="Ribosomal_eL43"/>
</dbReference>
<comment type="caution">
    <text evidence="6">The sequence shown here is derived from an EMBL/GenBank/DDBJ whole genome shotgun (WGS) entry which is preliminary data.</text>
</comment>
<comment type="subunit">
    <text evidence="5">Part of the 50S ribosomal subunit.</text>
</comment>
<evidence type="ECO:0000313" key="6">
    <source>
        <dbReference type="EMBL" id="KZX16456.1"/>
    </source>
</evidence>
<dbReference type="Pfam" id="PF01780">
    <property type="entry name" value="Ribosomal_L37ae"/>
    <property type="match status" value="1"/>
</dbReference>
<evidence type="ECO:0000256" key="2">
    <source>
        <dbReference type="ARBA" id="ARBA00022884"/>
    </source>
</evidence>
<keyword evidence="5" id="KW-0699">rRNA-binding</keyword>
<evidence type="ECO:0000313" key="7">
    <source>
        <dbReference type="Proteomes" id="UP000077275"/>
    </source>
</evidence>
<dbReference type="RefSeq" id="WP_067259276.1">
    <property type="nucleotide sequence ID" value="NZ_LWMW01000092.1"/>
</dbReference>
<dbReference type="AlphaFoldDB" id="A0A166EAQ9"/>
<accession>A0A166EAQ9</accession>
<protein>
    <recommendedName>
        <fullName evidence="5">Large ribosomal subunit protein eL43</fullName>
    </recommendedName>
</protein>
<keyword evidence="5" id="KW-0479">Metal-binding</keyword>
<comment type="similarity">
    <text evidence="5">Belongs to the eukaryotic ribosomal protein eL43 family. Putative zinc-binding subfamily.</text>
</comment>
<dbReference type="GO" id="GO:1990904">
    <property type="term" value="C:ribonucleoprotein complex"/>
    <property type="evidence" value="ECO:0007669"/>
    <property type="project" value="UniProtKB-KW"/>
</dbReference>
<evidence type="ECO:0000256" key="1">
    <source>
        <dbReference type="ARBA" id="ARBA00022771"/>
    </source>
</evidence>
<dbReference type="OrthoDB" id="372011at2157"/>
<dbReference type="EMBL" id="LWMW01000092">
    <property type="protein sequence ID" value="KZX16456.1"/>
    <property type="molecule type" value="Genomic_DNA"/>
</dbReference>
<dbReference type="PANTHER" id="PTHR48129:SF1">
    <property type="entry name" value="LARGE RIBOSOMAL SUBUNIT PROTEIN EL43"/>
    <property type="match status" value="1"/>
</dbReference>
<dbReference type="GO" id="GO:0005840">
    <property type="term" value="C:ribosome"/>
    <property type="evidence" value="ECO:0007669"/>
    <property type="project" value="UniProtKB-KW"/>
</dbReference>
<dbReference type="STRING" id="47311.MBCUT_08420"/>
<dbReference type="GO" id="GO:0003735">
    <property type="term" value="F:structural constituent of ribosome"/>
    <property type="evidence" value="ECO:0007669"/>
    <property type="project" value="InterPro"/>
</dbReference>
<feature type="binding site" evidence="5">
    <location>
        <position position="38"/>
    </location>
    <ligand>
        <name>Zn(2+)</name>
        <dbReference type="ChEBI" id="CHEBI:29105"/>
    </ligand>
</feature>
<proteinExistence type="inferred from homology"/>
<dbReference type="GO" id="GO:0008270">
    <property type="term" value="F:zinc ion binding"/>
    <property type="evidence" value="ECO:0007669"/>
    <property type="project" value="UniProtKB-UniRule"/>
</dbReference>
<dbReference type="Gene3D" id="2.20.25.30">
    <property type="match status" value="1"/>
</dbReference>
<keyword evidence="3 5" id="KW-0689">Ribosomal protein</keyword>
<evidence type="ECO:0000256" key="3">
    <source>
        <dbReference type="ARBA" id="ARBA00022980"/>
    </source>
</evidence>
<keyword evidence="2 5" id="KW-0694">RNA-binding</keyword>
<reference evidence="6 7" key="1">
    <citation type="submission" date="2016-04" db="EMBL/GenBank/DDBJ databases">
        <title>Genome sequence of Methanobrevibacter cuticularis DSM 11139.</title>
        <authorList>
            <person name="Poehlein A."/>
            <person name="Seedorf H."/>
            <person name="Daniel R."/>
        </authorList>
    </citation>
    <scope>NUCLEOTIDE SEQUENCE [LARGE SCALE GENOMIC DNA]</scope>
    <source>
        <strain evidence="6 7">DSM 11139</strain>
    </source>
</reference>
<keyword evidence="7" id="KW-1185">Reference proteome</keyword>
<keyword evidence="1 5" id="KW-0863">Zinc-finger</keyword>
<dbReference type="NCBIfam" id="NF003058">
    <property type="entry name" value="PRK03976.1"/>
    <property type="match status" value="1"/>
</dbReference>
<dbReference type="NCBIfam" id="TIGR00280">
    <property type="entry name" value="eL43_euk_arch"/>
    <property type="match status" value="1"/>
</dbReference>
<sequence length="89" mass="9810">MARTKKVGITGRFGARYGRKAKRAVKSIEENMKKKHVCPKCDRPAVKRLSAGIWKCSKCNVVFTGGAYVPETPMVKTASRNIKRVVGGD</sequence>
<dbReference type="PATRIC" id="fig|47311.3.peg.927"/>
<dbReference type="SUPFAM" id="SSF57829">
    <property type="entry name" value="Zn-binding ribosomal proteins"/>
    <property type="match status" value="1"/>
</dbReference>
<dbReference type="HAMAP" id="MF_00327">
    <property type="entry name" value="Ribosomal_eL43"/>
    <property type="match status" value="1"/>
</dbReference>
<feature type="binding site" evidence="5">
    <location>
        <position position="41"/>
    </location>
    <ligand>
        <name>Zn(2+)</name>
        <dbReference type="ChEBI" id="CHEBI:29105"/>
    </ligand>
</feature>
<feature type="binding site" evidence="5">
    <location>
        <position position="56"/>
    </location>
    <ligand>
        <name>Zn(2+)</name>
        <dbReference type="ChEBI" id="CHEBI:29105"/>
    </ligand>
</feature>
<comment type="cofactor">
    <cofactor evidence="5">
        <name>Zn(2+)</name>
        <dbReference type="ChEBI" id="CHEBI:29105"/>
    </cofactor>
    <text evidence="5">Binds 1 zinc ion per subunit.</text>
</comment>
<name>A0A166EAQ9_9EURY</name>
<gene>
    <name evidence="5" type="primary">rpl37ae</name>
    <name evidence="6" type="ORF">MBCUT_08420</name>
</gene>
<dbReference type="PANTHER" id="PTHR48129">
    <property type="entry name" value="60S RIBOSOMAL PROTEIN L37A"/>
    <property type="match status" value="1"/>
</dbReference>
<dbReference type="GO" id="GO:0006412">
    <property type="term" value="P:translation"/>
    <property type="evidence" value="ECO:0007669"/>
    <property type="project" value="UniProtKB-UniRule"/>
</dbReference>
<dbReference type="InterPro" id="IPR011331">
    <property type="entry name" value="Ribosomal_eL37/eL43"/>
</dbReference>
<dbReference type="Proteomes" id="UP000077275">
    <property type="component" value="Unassembled WGS sequence"/>
</dbReference>
<keyword evidence="5" id="KW-0862">Zinc</keyword>
<organism evidence="6 7">
    <name type="scientific">Methanobrevibacter cuticularis</name>
    <dbReference type="NCBI Taxonomy" id="47311"/>
    <lineage>
        <taxon>Archaea</taxon>
        <taxon>Methanobacteriati</taxon>
        <taxon>Methanobacteriota</taxon>
        <taxon>Methanomada group</taxon>
        <taxon>Methanobacteria</taxon>
        <taxon>Methanobacteriales</taxon>
        <taxon>Methanobacteriaceae</taxon>
        <taxon>Methanobrevibacter</taxon>
    </lineage>
</organism>
<feature type="zinc finger region" description="C4-type" evidence="5">
    <location>
        <begin position="38"/>
        <end position="59"/>
    </location>
</feature>
<feature type="binding site" evidence="5">
    <location>
        <position position="59"/>
    </location>
    <ligand>
        <name>Zn(2+)</name>
        <dbReference type="ChEBI" id="CHEBI:29105"/>
    </ligand>
</feature>
<comment type="function">
    <text evidence="5">Binds to the 23S rRNA.</text>
</comment>
<keyword evidence="4 5" id="KW-0687">Ribonucleoprotein</keyword>
<evidence type="ECO:0000256" key="5">
    <source>
        <dbReference type="HAMAP-Rule" id="MF_00327"/>
    </source>
</evidence>
<dbReference type="InterPro" id="IPR050522">
    <property type="entry name" value="Ribosomal_protein_eL43"/>
</dbReference>